<dbReference type="Proteomes" id="UP001162640">
    <property type="component" value="Unassembled WGS sequence"/>
</dbReference>
<protein>
    <recommendedName>
        <fullName evidence="1">D-glutamate cyclase-like C-terminal domain-containing protein</fullName>
    </recommendedName>
</protein>
<dbReference type="AlphaFoldDB" id="A0A9W6ZNX9"/>
<feature type="domain" description="D-glutamate cyclase-like C-terminal" evidence="1">
    <location>
        <begin position="49"/>
        <end position="352"/>
    </location>
</feature>
<dbReference type="Pfam" id="PF14336">
    <property type="entry name" value="GLUCM-like_C"/>
    <property type="match status" value="1"/>
</dbReference>
<evidence type="ECO:0000259" key="1">
    <source>
        <dbReference type="Pfam" id="PF14336"/>
    </source>
</evidence>
<comment type="caution">
    <text evidence="2">The sequence shown here is derived from an EMBL/GenBank/DDBJ whole genome shotgun (WGS) entry which is preliminary data.</text>
</comment>
<evidence type="ECO:0000313" key="3">
    <source>
        <dbReference type="Proteomes" id="UP001162640"/>
    </source>
</evidence>
<organism evidence="2 3">
    <name type="scientific">Triparma laevis f. inornata</name>
    <dbReference type="NCBI Taxonomy" id="1714386"/>
    <lineage>
        <taxon>Eukaryota</taxon>
        <taxon>Sar</taxon>
        <taxon>Stramenopiles</taxon>
        <taxon>Ochrophyta</taxon>
        <taxon>Bolidophyceae</taxon>
        <taxon>Parmales</taxon>
        <taxon>Triparmaceae</taxon>
        <taxon>Triparma</taxon>
    </lineage>
</organism>
<name>A0A9W6ZNX9_9STRA</name>
<feature type="non-terminal residue" evidence="2">
    <location>
        <position position="1"/>
    </location>
</feature>
<accession>A0A9W6ZNX9</accession>
<dbReference type="EMBL" id="BLQM01000060">
    <property type="protein sequence ID" value="GMH57852.1"/>
    <property type="molecule type" value="Genomic_DNA"/>
</dbReference>
<dbReference type="InterPro" id="IPR025504">
    <property type="entry name" value="GLUCM_C"/>
</dbReference>
<reference evidence="3" key="1">
    <citation type="journal article" date="2023" name="Commun. Biol.">
        <title>Genome analysis of Parmales, the sister group of diatoms, reveals the evolutionary specialization of diatoms from phago-mixotrophs to photoautotrophs.</title>
        <authorList>
            <person name="Ban H."/>
            <person name="Sato S."/>
            <person name="Yoshikawa S."/>
            <person name="Yamada K."/>
            <person name="Nakamura Y."/>
            <person name="Ichinomiya M."/>
            <person name="Sato N."/>
            <person name="Blanc-Mathieu R."/>
            <person name="Endo H."/>
            <person name="Kuwata A."/>
            <person name="Ogata H."/>
        </authorList>
    </citation>
    <scope>NUCLEOTIDE SEQUENCE [LARGE SCALE GENOMIC DNA]</scope>
</reference>
<proteinExistence type="predicted"/>
<dbReference type="PANTHER" id="PTHR32022">
    <property type="entry name" value="D-GLUTAMATE CYCLASE, MITOCHONDRIAL"/>
    <property type="match status" value="1"/>
</dbReference>
<sequence length="360" mass="38440">MDAQLGIMAFLITSIVSRQFATALKPRNSVLNQPTFRRSISTSAALSKIEERIGRGEGGRGIEEIVIRGEFTRACEHLARLPQNSTVVILSGFPCCIDRSPPSETDGPPGAFSIARSAVALGLNALILTDECNEDVFISGAAAVGDWAGGGRLTLESFPPENEWGEDEAKRLIEIVEERCDHVVAIERPGRAKDGSCYTMRGISMDHLLAPLDKVIDLAKQKDAGIVVTAIGDGGNELGMGKVYGQVLSSKKILMPEKCVSVIGCDNLIVSSVSNWGGFALAAGAGVVRWQDTKEEGSCAGMVQKCLQSLEEETKILDFCVKAGCRDGVSGEMESTVDGMSLKISLDCLEEIHEICGDVM</sequence>
<evidence type="ECO:0000313" key="2">
    <source>
        <dbReference type="EMBL" id="GMH57852.1"/>
    </source>
</evidence>
<feature type="non-terminal residue" evidence="2">
    <location>
        <position position="360"/>
    </location>
</feature>
<dbReference type="Gene3D" id="3.90.1640.20">
    <property type="entry name" value="TON_0340"/>
    <property type="match status" value="1"/>
</dbReference>
<dbReference type="PANTHER" id="PTHR32022:SF10">
    <property type="entry name" value="D-GLUTAMATE CYCLASE, MITOCHONDRIAL"/>
    <property type="match status" value="1"/>
</dbReference>
<gene>
    <name evidence="2" type="ORF">TL16_g02482</name>
</gene>